<evidence type="ECO:0000256" key="2">
    <source>
        <dbReference type="ARBA" id="ARBA00022448"/>
    </source>
</evidence>
<evidence type="ECO:0000256" key="4">
    <source>
        <dbReference type="ARBA" id="ARBA00022692"/>
    </source>
</evidence>
<keyword evidence="7 11" id="KW-0406">Ion transport</keyword>
<evidence type="ECO:0000313" key="13">
    <source>
        <dbReference type="Proteomes" id="UP001163046"/>
    </source>
</evidence>
<evidence type="ECO:0000256" key="8">
    <source>
        <dbReference type="ARBA" id="ARBA00023136"/>
    </source>
</evidence>
<keyword evidence="5" id="KW-1133">Transmembrane helix</keyword>
<organism evidence="12 13">
    <name type="scientific">Desmophyllum pertusum</name>
    <dbReference type="NCBI Taxonomy" id="174260"/>
    <lineage>
        <taxon>Eukaryota</taxon>
        <taxon>Metazoa</taxon>
        <taxon>Cnidaria</taxon>
        <taxon>Anthozoa</taxon>
        <taxon>Hexacorallia</taxon>
        <taxon>Scleractinia</taxon>
        <taxon>Caryophylliina</taxon>
        <taxon>Caryophylliidae</taxon>
        <taxon>Desmophyllum</taxon>
    </lineage>
</organism>
<proteinExistence type="inferred from homology"/>
<dbReference type="GO" id="GO:0005886">
    <property type="term" value="C:plasma membrane"/>
    <property type="evidence" value="ECO:0007669"/>
    <property type="project" value="TreeGrafter"/>
</dbReference>
<dbReference type="EMBL" id="MU826829">
    <property type="protein sequence ID" value="KAJ7374032.1"/>
    <property type="molecule type" value="Genomic_DNA"/>
</dbReference>
<keyword evidence="10 11" id="KW-0407">Ion channel</keyword>
<keyword evidence="13" id="KW-1185">Reference proteome</keyword>
<dbReference type="PRINTS" id="PR01078">
    <property type="entry name" value="AMINACHANNEL"/>
</dbReference>
<evidence type="ECO:0000256" key="3">
    <source>
        <dbReference type="ARBA" id="ARBA00022461"/>
    </source>
</evidence>
<comment type="subcellular location">
    <subcellularLocation>
        <location evidence="1">Membrane</location>
        <topology evidence="1">Multi-pass membrane protein</topology>
    </subcellularLocation>
</comment>
<dbReference type="Gene3D" id="2.60.470.10">
    <property type="entry name" value="Acid-sensing ion channels like domains"/>
    <property type="match status" value="1"/>
</dbReference>
<protein>
    <submittedName>
        <fullName evidence="12">Amiloride-sensitive sodium channel</fullName>
    </submittedName>
</protein>
<sequence length="86" mass="9567">MMKLCRWRGQKCGAENFTTFVSFYRGLCYTFNPGAPGYPLLDVTSSGTSQALSLIIDVQPKEYYGPFSYEGTGLKVLIHEQSSGQK</sequence>
<evidence type="ECO:0000256" key="9">
    <source>
        <dbReference type="ARBA" id="ARBA00023201"/>
    </source>
</evidence>
<evidence type="ECO:0000256" key="7">
    <source>
        <dbReference type="ARBA" id="ARBA00023065"/>
    </source>
</evidence>
<evidence type="ECO:0000256" key="5">
    <source>
        <dbReference type="ARBA" id="ARBA00022989"/>
    </source>
</evidence>
<evidence type="ECO:0000256" key="6">
    <source>
        <dbReference type="ARBA" id="ARBA00023053"/>
    </source>
</evidence>
<dbReference type="AlphaFoldDB" id="A0A9W9Z2T1"/>
<dbReference type="GO" id="GO:0015280">
    <property type="term" value="F:ligand-gated sodium channel activity"/>
    <property type="evidence" value="ECO:0007669"/>
    <property type="project" value="TreeGrafter"/>
</dbReference>
<keyword evidence="8" id="KW-0472">Membrane</keyword>
<dbReference type="PANTHER" id="PTHR11690:SF222">
    <property type="entry name" value="AMILORIDE-SENSITIVE SODIUM CHANNEL SUBUNIT GAMMA"/>
    <property type="match status" value="1"/>
</dbReference>
<evidence type="ECO:0000313" key="12">
    <source>
        <dbReference type="EMBL" id="KAJ7374032.1"/>
    </source>
</evidence>
<dbReference type="PANTHER" id="PTHR11690">
    <property type="entry name" value="AMILORIDE-SENSITIVE SODIUM CHANNEL-RELATED"/>
    <property type="match status" value="1"/>
</dbReference>
<dbReference type="Pfam" id="PF00858">
    <property type="entry name" value="ASC"/>
    <property type="match status" value="1"/>
</dbReference>
<gene>
    <name evidence="12" type="primary">ASIC5_4</name>
    <name evidence="12" type="ORF">OS493_009362</name>
</gene>
<keyword evidence="6" id="KW-0915">Sodium</keyword>
<dbReference type="Proteomes" id="UP001163046">
    <property type="component" value="Unassembled WGS sequence"/>
</dbReference>
<comment type="similarity">
    <text evidence="11">Belongs to the amiloride-sensitive sodium channel (TC 1.A.6) family.</text>
</comment>
<keyword evidence="3 11" id="KW-0894">Sodium channel</keyword>
<keyword evidence="9 11" id="KW-0739">Sodium transport</keyword>
<name>A0A9W9Z2T1_9CNID</name>
<reference evidence="12" key="1">
    <citation type="submission" date="2023-01" db="EMBL/GenBank/DDBJ databases">
        <title>Genome assembly of the deep-sea coral Lophelia pertusa.</title>
        <authorList>
            <person name="Herrera S."/>
            <person name="Cordes E."/>
        </authorList>
    </citation>
    <scope>NUCLEOTIDE SEQUENCE</scope>
    <source>
        <strain evidence="12">USNM1676648</strain>
        <tissue evidence="12">Polyp</tissue>
    </source>
</reference>
<comment type="caution">
    <text evidence="12">The sequence shown here is derived from an EMBL/GenBank/DDBJ whole genome shotgun (WGS) entry which is preliminary data.</text>
</comment>
<accession>A0A9W9Z2T1</accession>
<keyword evidence="4 11" id="KW-0812">Transmembrane</keyword>
<evidence type="ECO:0000256" key="1">
    <source>
        <dbReference type="ARBA" id="ARBA00004141"/>
    </source>
</evidence>
<evidence type="ECO:0000256" key="10">
    <source>
        <dbReference type="ARBA" id="ARBA00023303"/>
    </source>
</evidence>
<dbReference type="InterPro" id="IPR001873">
    <property type="entry name" value="ENaC"/>
</dbReference>
<evidence type="ECO:0000256" key="11">
    <source>
        <dbReference type="RuleBase" id="RU000679"/>
    </source>
</evidence>
<keyword evidence="2 11" id="KW-0813">Transport</keyword>
<dbReference type="OrthoDB" id="5966159at2759"/>